<evidence type="ECO:0000256" key="1">
    <source>
        <dbReference type="ARBA" id="ARBA00000085"/>
    </source>
</evidence>
<dbReference type="CDD" id="cd00082">
    <property type="entry name" value="HisKA"/>
    <property type="match status" value="1"/>
</dbReference>
<evidence type="ECO:0000256" key="2">
    <source>
        <dbReference type="ARBA" id="ARBA00012438"/>
    </source>
</evidence>
<dbReference type="SUPFAM" id="SSF55874">
    <property type="entry name" value="ATPase domain of HSP90 chaperone/DNA topoisomerase II/histidine kinase"/>
    <property type="match status" value="1"/>
</dbReference>
<dbReference type="SMART" id="SM00091">
    <property type="entry name" value="PAS"/>
    <property type="match status" value="1"/>
</dbReference>
<dbReference type="PROSITE" id="PS50113">
    <property type="entry name" value="PAC"/>
    <property type="match status" value="1"/>
</dbReference>
<dbReference type="SUPFAM" id="SSF47384">
    <property type="entry name" value="Homodimeric domain of signal transducing histidine kinase"/>
    <property type="match status" value="1"/>
</dbReference>
<dbReference type="EC" id="2.7.13.3" evidence="2"/>
<dbReference type="CDD" id="cd00130">
    <property type="entry name" value="PAS"/>
    <property type="match status" value="1"/>
</dbReference>
<dbReference type="InterPro" id="IPR003594">
    <property type="entry name" value="HATPase_dom"/>
</dbReference>
<dbReference type="Pfam" id="PF13426">
    <property type="entry name" value="PAS_9"/>
    <property type="match status" value="1"/>
</dbReference>
<dbReference type="InterPro" id="IPR004358">
    <property type="entry name" value="Sig_transdc_His_kin-like_C"/>
</dbReference>
<dbReference type="Pfam" id="PF00512">
    <property type="entry name" value="HisKA"/>
    <property type="match status" value="1"/>
</dbReference>
<dbReference type="InterPro" id="IPR000700">
    <property type="entry name" value="PAS-assoc_C"/>
</dbReference>
<dbReference type="SMART" id="SM00086">
    <property type="entry name" value="PAC"/>
    <property type="match status" value="1"/>
</dbReference>
<keyword evidence="10" id="KW-1185">Reference proteome</keyword>
<gene>
    <name evidence="9" type="ORF">SOO65_13290</name>
</gene>
<dbReference type="NCBIfam" id="TIGR00229">
    <property type="entry name" value="sensory_box"/>
    <property type="match status" value="1"/>
</dbReference>
<dbReference type="RefSeq" id="WP_321390775.1">
    <property type="nucleotide sequence ID" value="NZ_CP139487.1"/>
</dbReference>
<dbReference type="InterPro" id="IPR005467">
    <property type="entry name" value="His_kinase_dom"/>
</dbReference>
<evidence type="ECO:0000256" key="4">
    <source>
        <dbReference type="ARBA" id="ARBA00022679"/>
    </source>
</evidence>
<feature type="domain" description="Histidine kinase" evidence="6">
    <location>
        <begin position="143"/>
        <end position="356"/>
    </location>
</feature>
<dbReference type="InterPro" id="IPR036890">
    <property type="entry name" value="HATPase_C_sf"/>
</dbReference>
<evidence type="ECO:0000259" key="6">
    <source>
        <dbReference type="PROSITE" id="PS50109"/>
    </source>
</evidence>
<evidence type="ECO:0000256" key="5">
    <source>
        <dbReference type="ARBA" id="ARBA00022777"/>
    </source>
</evidence>
<dbReference type="InterPro" id="IPR000014">
    <property type="entry name" value="PAS"/>
</dbReference>
<dbReference type="GO" id="GO:0000155">
    <property type="term" value="F:phosphorelay sensor kinase activity"/>
    <property type="evidence" value="ECO:0007669"/>
    <property type="project" value="InterPro"/>
</dbReference>
<dbReference type="EMBL" id="CP139487">
    <property type="protein sequence ID" value="WPU63663.1"/>
    <property type="molecule type" value="Genomic_DNA"/>
</dbReference>
<keyword evidence="3" id="KW-0597">Phosphoprotein</keyword>
<proteinExistence type="predicted"/>
<dbReference type="SMART" id="SM00387">
    <property type="entry name" value="HATPase_c"/>
    <property type="match status" value="1"/>
</dbReference>
<dbReference type="Gene3D" id="1.10.287.130">
    <property type="match status" value="1"/>
</dbReference>
<evidence type="ECO:0000313" key="10">
    <source>
        <dbReference type="Proteomes" id="UP001324634"/>
    </source>
</evidence>
<reference evidence="9 10" key="1">
    <citation type="submission" date="2023-11" db="EMBL/GenBank/DDBJ databases">
        <title>Peredibacter starrii A3.12.</title>
        <authorList>
            <person name="Mitchell R.J."/>
        </authorList>
    </citation>
    <scope>NUCLEOTIDE SEQUENCE [LARGE SCALE GENOMIC DNA]</scope>
    <source>
        <strain evidence="9 10">A3.12</strain>
    </source>
</reference>
<dbReference type="AlphaFoldDB" id="A0AAX4HKB1"/>
<dbReference type="KEGG" id="psti:SOO65_13290"/>
<keyword evidence="4" id="KW-0808">Transferase</keyword>
<comment type="catalytic activity">
    <reaction evidence="1">
        <text>ATP + protein L-histidine = ADP + protein N-phospho-L-histidine.</text>
        <dbReference type="EC" id="2.7.13.3"/>
    </reaction>
</comment>
<dbReference type="InterPro" id="IPR001610">
    <property type="entry name" value="PAC"/>
</dbReference>
<organism evidence="9 10">
    <name type="scientific">Peredibacter starrii</name>
    <dbReference type="NCBI Taxonomy" id="28202"/>
    <lineage>
        <taxon>Bacteria</taxon>
        <taxon>Pseudomonadati</taxon>
        <taxon>Bdellovibrionota</taxon>
        <taxon>Bacteriovoracia</taxon>
        <taxon>Bacteriovoracales</taxon>
        <taxon>Bacteriovoracaceae</taxon>
        <taxon>Peredibacter</taxon>
    </lineage>
</organism>
<accession>A0AAX4HKB1</accession>
<dbReference type="Gene3D" id="3.30.565.10">
    <property type="entry name" value="Histidine kinase-like ATPase, C-terminal domain"/>
    <property type="match status" value="1"/>
</dbReference>
<dbReference type="SMART" id="SM00388">
    <property type="entry name" value="HisKA"/>
    <property type="match status" value="1"/>
</dbReference>
<evidence type="ECO:0000256" key="3">
    <source>
        <dbReference type="ARBA" id="ARBA00022553"/>
    </source>
</evidence>
<name>A0AAX4HKB1_9BACT</name>
<dbReference type="PROSITE" id="PS50109">
    <property type="entry name" value="HIS_KIN"/>
    <property type="match status" value="1"/>
</dbReference>
<dbReference type="SUPFAM" id="SSF55785">
    <property type="entry name" value="PYP-like sensor domain (PAS domain)"/>
    <property type="match status" value="1"/>
</dbReference>
<evidence type="ECO:0000259" key="7">
    <source>
        <dbReference type="PROSITE" id="PS50112"/>
    </source>
</evidence>
<protein>
    <recommendedName>
        <fullName evidence="2">histidine kinase</fullName>
        <ecNumber evidence="2">2.7.13.3</ecNumber>
    </recommendedName>
</protein>
<evidence type="ECO:0000313" key="9">
    <source>
        <dbReference type="EMBL" id="WPU63663.1"/>
    </source>
</evidence>
<dbReference type="PANTHER" id="PTHR43304">
    <property type="entry name" value="PHYTOCHROME-LIKE PROTEIN CPH1"/>
    <property type="match status" value="1"/>
</dbReference>
<dbReference type="PROSITE" id="PS50112">
    <property type="entry name" value="PAS"/>
    <property type="match status" value="1"/>
</dbReference>
<keyword evidence="5" id="KW-0418">Kinase</keyword>
<dbReference type="InterPro" id="IPR035965">
    <property type="entry name" value="PAS-like_dom_sf"/>
</dbReference>
<feature type="domain" description="PAS" evidence="7">
    <location>
        <begin position="4"/>
        <end position="74"/>
    </location>
</feature>
<dbReference type="PANTHER" id="PTHR43304:SF1">
    <property type="entry name" value="PAC DOMAIN-CONTAINING PROTEIN"/>
    <property type="match status" value="1"/>
</dbReference>
<dbReference type="InterPro" id="IPR052162">
    <property type="entry name" value="Sensor_kinase/Photoreceptor"/>
</dbReference>
<feature type="domain" description="PAC" evidence="8">
    <location>
        <begin position="78"/>
        <end position="130"/>
    </location>
</feature>
<dbReference type="InterPro" id="IPR003661">
    <property type="entry name" value="HisK_dim/P_dom"/>
</dbReference>
<evidence type="ECO:0000259" key="8">
    <source>
        <dbReference type="PROSITE" id="PS50113"/>
    </source>
</evidence>
<dbReference type="Gene3D" id="3.30.450.20">
    <property type="entry name" value="PAS domain"/>
    <property type="match status" value="1"/>
</dbReference>
<sequence length="357" mass="40309">MTIDFDLFENAFEFAPIGMALVSLDGKFLKVNQSLVELWGYDEEELLNIDFQTITHEEDLGRDLNLLHQLVDRKINSYRIEKRYFHKNGKTMWALLSVSLIRSKDGSPKFFISQILDITEIKNAQHTMVYNSKMIALGEMAAGIAHEINNPLAIIHLNAVAIEESLNDPNPDKKLVSSFLKKINDTVSRINGVVTSLRKLSRRSEEIHFEKCELELIVQDSLALCLEKFRISGVKLNKTVQNTMIECRPVEISQVLINLLNNAFYAVRNSEEKEIELIASHDGKKVRIEVSDSGPAIAPEIRAKIMEPFFTTKPLGEGTGLGLSISRNIIDSHKGTIVLCEKASRTTFVVEFPISQH</sequence>
<dbReference type="PRINTS" id="PR00344">
    <property type="entry name" value="BCTRLSENSOR"/>
</dbReference>
<dbReference type="Pfam" id="PF02518">
    <property type="entry name" value="HATPase_c"/>
    <property type="match status" value="1"/>
</dbReference>
<dbReference type="InterPro" id="IPR036097">
    <property type="entry name" value="HisK_dim/P_sf"/>
</dbReference>
<dbReference type="Proteomes" id="UP001324634">
    <property type="component" value="Chromosome"/>
</dbReference>